<feature type="domain" description="Pyrroline-5-carboxylate reductase catalytic N-terminal" evidence="2">
    <location>
        <begin position="1"/>
        <end position="81"/>
    </location>
</feature>
<keyword evidence="1" id="KW-0560">Oxidoreductase</keyword>
<dbReference type="GO" id="GO:0016491">
    <property type="term" value="F:oxidoreductase activity"/>
    <property type="evidence" value="ECO:0007669"/>
    <property type="project" value="UniProtKB-KW"/>
</dbReference>
<dbReference type="Gene3D" id="3.40.50.720">
    <property type="entry name" value="NAD(P)-binding Rossmann-like Domain"/>
    <property type="match status" value="1"/>
</dbReference>
<accession>A0A8J3VDQ6</accession>
<dbReference type="Proteomes" id="UP000612899">
    <property type="component" value="Unassembled WGS sequence"/>
</dbReference>
<organism evidence="3 4">
    <name type="scientific">Rhizocola hellebori</name>
    <dbReference type="NCBI Taxonomy" id="1392758"/>
    <lineage>
        <taxon>Bacteria</taxon>
        <taxon>Bacillati</taxon>
        <taxon>Actinomycetota</taxon>
        <taxon>Actinomycetes</taxon>
        <taxon>Micromonosporales</taxon>
        <taxon>Micromonosporaceae</taxon>
        <taxon>Rhizocola</taxon>
    </lineage>
</organism>
<dbReference type="PANTHER" id="PTHR14239">
    <property type="entry name" value="DUDULIN-RELATED"/>
    <property type="match status" value="1"/>
</dbReference>
<evidence type="ECO:0000256" key="1">
    <source>
        <dbReference type="ARBA" id="ARBA00023002"/>
    </source>
</evidence>
<dbReference type="EMBL" id="BONY01000009">
    <property type="protein sequence ID" value="GIH03759.1"/>
    <property type="molecule type" value="Genomic_DNA"/>
</dbReference>
<reference evidence="3" key="1">
    <citation type="submission" date="2021-01" db="EMBL/GenBank/DDBJ databases">
        <title>Whole genome shotgun sequence of Rhizocola hellebori NBRC 109834.</title>
        <authorList>
            <person name="Komaki H."/>
            <person name="Tamura T."/>
        </authorList>
    </citation>
    <scope>NUCLEOTIDE SEQUENCE</scope>
    <source>
        <strain evidence="3">NBRC 109834</strain>
    </source>
</reference>
<evidence type="ECO:0000313" key="3">
    <source>
        <dbReference type="EMBL" id="GIH03759.1"/>
    </source>
</evidence>
<proteinExistence type="predicted"/>
<dbReference type="AlphaFoldDB" id="A0A8J3VDQ6"/>
<keyword evidence="4" id="KW-1185">Reference proteome</keyword>
<dbReference type="Pfam" id="PF03807">
    <property type="entry name" value="F420_oxidored"/>
    <property type="match status" value="1"/>
</dbReference>
<evidence type="ECO:0000259" key="2">
    <source>
        <dbReference type="Pfam" id="PF03807"/>
    </source>
</evidence>
<dbReference type="SUPFAM" id="SSF51735">
    <property type="entry name" value="NAD(P)-binding Rossmann-fold domains"/>
    <property type="match status" value="1"/>
</dbReference>
<gene>
    <name evidence="3" type="ORF">Rhe02_18260</name>
</gene>
<comment type="caution">
    <text evidence="3">The sequence shown here is derived from an EMBL/GenBank/DDBJ whole genome shotgun (WGS) entry which is preliminary data.</text>
</comment>
<dbReference type="InterPro" id="IPR051267">
    <property type="entry name" value="STEAP_metalloreductase"/>
</dbReference>
<name>A0A8J3VDQ6_9ACTN</name>
<dbReference type="InterPro" id="IPR036291">
    <property type="entry name" value="NAD(P)-bd_dom_sf"/>
</dbReference>
<sequence length="198" mass="21176">MADVLGTRWAGAGHELMVAGRTPGKAEALAAKWNARTGTIGEVAGFGDITLIAVHYPDMAATLTQIGDTLRGKPIVDCNNPVEIENFTLVTEPGRAMAQDIEQATGGHVVKAFNLCQASVWQMEPPVFDGRRLAVPYCGDDPQAKDLTRQLIADLGCDPLPVGGLRHALHLEAMGAVIISLLWGGRDPLTVFNLVDRR</sequence>
<dbReference type="InterPro" id="IPR028939">
    <property type="entry name" value="P5C_Rdtase_cat_N"/>
</dbReference>
<dbReference type="PANTHER" id="PTHR14239:SF10">
    <property type="entry name" value="REDUCTASE"/>
    <property type="match status" value="1"/>
</dbReference>
<evidence type="ECO:0000313" key="4">
    <source>
        <dbReference type="Proteomes" id="UP000612899"/>
    </source>
</evidence>
<protein>
    <submittedName>
        <fullName evidence="3">NADP oxidoreductase</fullName>
    </submittedName>
</protein>